<organism evidence="1 2">
    <name type="scientific">Acaryochloris marina (strain MBIC 11017)</name>
    <dbReference type="NCBI Taxonomy" id="329726"/>
    <lineage>
        <taxon>Bacteria</taxon>
        <taxon>Bacillati</taxon>
        <taxon>Cyanobacteriota</taxon>
        <taxon>Cyanophyceae</taxon>
        <taxon>Acaryochloridales</taxon>
        <taxon>Acaryochloridaceae</taxon>
        <taxon>Acaryochloris</taxon>
    </lineage>
</organism>
<proteinExistence type="predicted"/>
<geneLocation type="plasmid" evidence="1 2">
    <name>pREB3</name>
</geneLocation>
<evidence type="ECO:0000313" key="2">
    <source>
        <dbReference type="Proteomes" id="UP000000268"/>
    </source>
</evidence>
<name>A8ZN39_ACAM1</name>
<dbReference type="KEGG" id="amr:AM1_C0310"/>
<evidence type="ECO:0000313" key="1">
    <source>
        <dbReference type="EMBL" id="ABW32238.1"/>
    </source>
</evidence>
<dbReference type="Proteomes" id="UP000000268">
    <property type="component" value="Plasmid pREB3"/>
</dbReference>
<dbReference type="EMBL" id="CP000840">
    <property type="protein sequence ID" value="ABW32238.1"/>
    <property type="molecule type" value="Genomic_DNA"/>
</dbReference>
<dbReference type="HOGENOM" id="CLU_3075603_0_0_3"/>
<dbReference type="AlphaFoldDB" id="A8ZN39"/>
<accession>A8ZN39</accession>
<sequence length="52" mass="5955">MIQQAFELFWAEQPDDVSDCQLAKSRMTWCEGRGCNSCGKGDSYLENHPSRQ</sequence>
<keyword evidence="1" id="KW-0614">Plasmid</keyword>
<gene>
    <name evidence="1" type="ordered locus">AM1_C0310</name>
</gene>
<keyword evidence="2" id="KW-1185">Reference proteome</keyword>
<reference evidence="1 2" key="1">
    <citation type="journal article" date="2008" name="Proc. Natl. Acad. Sci. U.S.A.">
        <title>Niche adaptation and genome expansion in the chlorophyll d-producing cyanobacterium Acaryochloris marina.</title>
        <authorList>
            <person name="Swingley W.D."/>
            <person name="Chen M."/>
            <person name="Cheung P.C."/>
            <person name="Conrad A.L."/>
            <person name="Dejesa L.C."/>
            <person name="Hao J."/>
            <person name="Honchak B.M."/>
            <person name="Karbach L.E."/>
            <person name="Kurdoglu A."/>
            <person name="Lahiri S."/>
            <person name="Mastrian S.D."/>
            <person name="Miyashita H."/>
            <person name="Page L."/>
            <person name="Ramakrishna P."/>
            <person name="Satoh S."/>
            <person name="Sattley W.M."/>
            <person name="Shimada Y."/>
            <person name="Taylor H.L."/>
            <person name="Tomo T."/>
            <person name="Tsuchiya T."/>
            <person name="Wang Z.T."/>
            <person name="Raymond J."/>
            <person name="Mimuro M."/>
            <person name="Blankenship R.E."/>
            <person name="Touchman J.W."/>
        </authorList>
    </citation>
    <scope>NUCLEOTIDE SEQUENCE [LARGE SCALE GENOMIC DNA]</scope>
    <source>
        <strain evidence="2">MBIC 11017</strain>
        <plasmid evidence="2">Plasmid pREB3</plasmid>
    </source>
</reference>
<protein>
    <submittedName>
        <fullName evidence="1">Uncharacterized protein</fullName>
    </submittedName>
</protein>